<feature type="domain" description="Putative type VI secretion system Rhs element associated Vgr" evidence="1">
    <location>
        <begin position="2"/>
        <end position="72"/>
    </location>
</feature>
<accession>A0A2U2HME8</accession>
<dbReference type="RefSeq" id="WP_181373118.1">
    <property type="nucleotide sequence ID" value="NZ_PXWF02000164.1"/>
</dbReference>
<feature type="non-terminal residue" evidence="2">
    <location>
        <position position="73"/>
    </location>
</feature>
<name>A0A2U2HME8_9BURK</name>
<proteinExistence type="predicted"/>
<evidence type="ECO:0000313" key="3">
    <source>
        <dbReference type="Proteomes" id="UP000241421"/>
    </source>
</evidence>
<evidence type="ECO:0000259" key="1">
    <source>
        <dbReference type="Pfam" id="PF13296"/>
    </source>
</evidence>
<sequence>FGGTGYNQLLFDETDAQGRVQLKCSHAASELTLGHLIHSADNYRGSFRGTGAELRTDDYGAVRAGGGLLVSSY</sequence>
<dbReference type="Proteomes" id="UP000241421">
    <property type="component" value="Unassembled WGS sequence"/>
</dbReference>
<keyword evidence="3" id="KW-1185">Reference proteome</keyword>
<comment type="caution">
    <text evidence="2">The sequence shown here is derived from an EMBL/GenBank/DDBJ whole genome shotgun (WGS) entry which is preliminary data.</text>
</comment>
<evidence type="ECO:0000313" key="2">
    <source>
        <dbReference type="EMBL" id="PWF48649.1"/>
    </source>
</evidence>
<organism evidence="2 3">
    <name type="scientific">Massilia glaciei</name>
    <dbReference type="NCBI Taxonomy" id="1524097"/>
    <lineage>
        <taxon>Bacteria</taxon>
        <taxon>Pseudomonadati</taxon>
        <taxon>Pseudomonadota</taxon>
        <taxon>Betaproteobacteria</taxon>
        <taxon>Burkholderiales</taxon>
        <taxon>Oxalobacteraceae</taxon>
        <taxon>Telluria group</taxon>
        <taxon>Massilia</taxon>
    </lineage>
</organism>
<reference evidence="2 3" key="1">
    <citation type="submission" date="2018-04" db="EMBL/GenBank/DDBJ databases">
        <title>Massilia violaceinigra sp. nov., a novel purple-pigmented bacterium isolated from Tianshan glacier, Xinjiang, China.</title>
        <authorList>
            <person name="Wang H."/>
        </authorList>
    </citation>
    <scope>NUCLEOTIDE SEQUENCE [LARGE SCALE GENOMIC DNA]</scope>
    <source>
        <strain evidence="2 3">B448-2</strain>
    </source>
</reference>
<dbReference type="InterPro" id="IPR028244">
    <property type="entry name" value="T6SS_Rhs_Vgr_dom"/>
</dbReference>
<dbReference type="Pfam" id="PF13296">
    <property type="entry name" value="T6SS_Vgr"/>
    <property type="match status" value="1"/>
</dbReference>
<feature type="non-terminal residue" evidence="2">
    <location>
        <position position="1"/>
    </location>
</feature>
<dbReference type="AlphaFoldDB" id="A0A2U2HME8"/>
<dbReference type="EMBL" id="PXWF02000164">
    <property type="protein sequence ID" value="PWF48649.1"/>
    <property type="molecule type" value="Genomic_DNA"/>
</dbReference>
<protein>
    <submittedName>
        <fullName evidence="2">Type VI secretion system tip protein VgrG</fullName>
    </submittedName>
</protein>
<gene>
    <name evidence="2" type="ORF">C7C56_010730</name>
</gene>